<comment type="caution">
    <text evidence="11">The sequence shown here is derived from an EMBL/GenBank/DDBJ whole genome shotgun (WGS) entry which is preliminary data.</text>
</comment>
<keyword evidence="6" id="KW-0902">Two-component regulatory system</keyword>
<keyword evidence="9" id="KW-1133">Transmembrane helix</keyword>
<comment type="catalytic activity">
    <reaction evidence="1">
        <text>ATP + protein L-histidine = ADP + protein N-phospho-L-histidine.</text>
        <dbReference type="EC" id="2.7.13.3"/>
    </reaction>
</comment>
<evidence type="ECO:0000256" key="8">
    <source>
        <dbReference type="SAM" id="Coils"/>
    </source>
</evidence>
<keyword evidence="9" id="KW-0472">Membrane</keyword>
<feature type="repeat" description="TPR" evidence="7">
    <location>
        <begin position="120"/>
        <end position="153"/>
    </location>
</feature>
<evidence type="ECO:0000256" key="7">
    <source>
        <dbReference type="PROSITE-ProRule" id="PRU00339"/>
    </source>
</evidence>
<dbReference type="InterPro" id="IPR005467">
    <property type="entry name" value="His_kinase_dom"/>
</dbReference>
<evidence type="ECO:0000256" key="2">
    <source>
        <dbReference type="ARBA" id="ARBA00012438"/>
    </source>
</evidence>
<feature type="repeat" description="TPR" evidence="7">
    <location>
        <begin position="240"/>
        <end position="273"/>
    </location>
</feature>
<reference evidence="11 12" key="1">
    <citation type="submission" date="2018-06" db="EMBL/GenBank/DDBJ databases">
        <title>Chryseolinea flavus sp. nov., a member of the phylum Bacteroidetes isolated from soil.</title>
        <authorList>
            <person name="Li Y."/>
            <person name="Wang J."/>
        </authorList>
    </citation>
    <scope>NUCLEOTIDE SEQUENCE [LARGE SCALE GENOMIC DNA]</scope>
    <source>
        <strain evidence="11 12">SDU1-6</strain>
    </source>
</reference>
<dbReference type="CDD" id="cd00075">
    <property type="entry name" value="HATPase"/>
    <property type="match status" value="1"/>
</dbReference>
<dbReference type="PANTHER" id="PTHR43711">
    <property type="entry name" value="TWO-COMPONENT HISTIDINE KINASE"/>
    <property type="match status" value="1"/>
</dbReference>
<dbReference type="Gene3D" id="3.30.565.10">
    <property type="entry name" value="Histidine kinase-like ATPase, C-terminal domain"/>
    <property type="match status" value="1"/>
</dbReference>
<dbReference type="FunFam" id="3.30.565.10:FF:000006">
    <property type="entry name" value="Sensor histidine kinase WalK"/>
    <property type="match status" value="1"/>
</dbReference>
<dbReference type="EMBL" id="QMFY01000003">
    <property type="protein sequence ID" value="RAW01863.1"/>
    <property type="molecule type" value="Genomic_DNA"/>
</dbReference>
<evidence type="ECO:0000256" key="5">
    <source>
        <dbReference type="ARBA" id="ARBA00022777"/>
    </source>
</evidence>
<evidence type="ECO:0000256" key="3">
    <source>
        <dbReference type="ARBA" id="ARBA00022553"/>
    </source>
</evidence>
<evidence type="ECO:0000256" key="1">
    <source>
        <dbReference type="ARBA" id="ARBA00000085"/>
    </source>
</evidence>
<protein>
    <recommendedName>
        <fullName evidence="2">histidine kinase</fullName>
        <ecNumber evidence="2">2.7.13.3</ecNumber>
    </recommendedName>
</protein>
<dbReference type="Proteomes" id="UP000251889">
    <property type="component" value="Unassembled WGS sequence"/>
</dbReference>
<dbReference type="AlphaFoldDB" id="A0A364Y4W6"/>
<keyword evidence="7" id="KW-0802">TPR repeat</keyword>
<sequence length="646" mass="74231">MFPRGLLIVLLMIPTAAFSQRDKADSLEVFINNSHEDTIKVQLLNELVTIIRDRDARKAFPYARQARDLARVLGYNRGMGKALENLAWIHYRRGDYSRAFKLSTESLRIYESLNDRAGIANCYNHIAAFLYEQKQYTQAIENFTKAMEFSTSANDKATTARCFTNIAFTYISLEQYDSTIRYANRALVLGKLINNQYIVATATRSLGDVDLHFRRYEQAIQKYREVYSAATSLNNTFLLASVLHRMGKVYVERKQYDKALPYLLETLEVSKRYEHKDELERTCKLIVEVYMARNDLKKAFEYQVHYIQIHDSLNDQRNSEQVSLMQARFDSEMKETKIELLTKEAQLKQEEINSQRVWMYFYIGSLSLFVLLAFVLLFNYQVKKKANIRLEEKNAEIERQARELGSLNVAKDKLFSIISHDLRSPLSSLKGLMDLVIEGALSKDEFMPVAKNLKHTLESVQENLDNLLYWAQSQLKGLQVNPETFQVRSLVDEKIKLFHEISKAKNITIVNEIEDQLYVHADKNHIRLVFRNLIANAIKFSLSGGSILVRQRLVDGQVEISVSDSGVGMNARDVGKLFRPETHFTNPGTQKEKGIGIGLLLTKEFVEKNGGAIWVNSEIGKGSTFVFTLKRITVAVKREAVYSHSL</sequence>
<keyword evidence="4" id="KW-0808">Transferase</keyword>
<feature type="transmembrane region" description="Helical" evidence="9">
    <location>
        <begin position="357"/>
        <end position="380"/>
    </location>
</feature>
<dbReference type="PANTHER" id="PTHR43711:SF31">
    <property type="entry name" value="HISTIDINE KINASE"/>
    <property type="match status" value="1"/>
</dbReference>
<organism evidence="11 12">
    <name type="scientific">Pseudochryseolinea flava</name>
    <dbReference type="NCBI Taxonomy" id="2059302"/>
    <lineage>
        <taxon>Bacteria</taxon>
        <taxon>Pseudomonadati</taxon>
        <taxon>Bacteroidota</taxon>
        <taxon>Cytophagia</taxon>
        <taxon>Cytophagales</taxon>
        <taxon>Fulvivirgaceae</taxon>
        <taxon>Pseudochryseolinea</taxon>
    </lineage>
</organism>
<keyword evidence="9" id="KW-0812">Transmembrane</keyword>
<feature type="coiled-coil region" evidence="8">
    <location>
        <begin position="380"/>
        <end position="410"/>
    </location>
</feature>
<dbReference type="InterPro" id="IPR036097">
    <property type="entry name" value="HisK_dim/P_sf"/>
</dbReference>
<keyword evidence="8" id="KW-0175">Coiled coil</keyword>
<keyword evidence="3" id="KW-0597">Phosphoprotein</keyword>
<dbReference type="PRINTS" id="PR00344">
    <property type="entry name" value="BCTRLSENSOR"/>
</dbReference>
<name>A0A364Y4W6_9BACT</name>
<dbReference type="SUPFAM" id="SSF47384">
    <property type="entry name" value="Homodimeric domain of signal transducing histidine kinase"/>
    <property type="match status" value="1"/>
</dbReference>
<dbReference type="SMART" id="SM00388">
    <property type="entry name" value="HisKA"/>
    <property type="match status" value="1"/>
</dbReference>
<dbReference type="InterPro" id="IPR011990">
    <property type="entry name" value="TPR-like_helical_dom_sf"/>
</dbReference>
<dbReference type="Pfam" id="PF02518">
    <property type="entry name" value="HATPase_c"/>
    <property type="match status" value="1"/>
</dbReference>
<dbReference type="EC" id="2.7.13.3" evidence="2"/>
<dbReference type="PROSITE" id="PS50109">
    <property type="entry name" value="HIS_KIN"/>
    <property type="match status" value="1"/>
</dbReference>
<accession>A0A364Y4W6</accession>
<dbReference type="Gene3D" id="1.10.287.130">
    <property type="match status" value="1"/>
</dbReference>
<evidence type="ECO:0000313" key="11">
    <source>
        <dbReference type="EMBL" id="RAW01863.1"/>
    </source>
</evidence>
<dbReference type="SMART" id="SM00028">
    <property type="entry name" value="TPR"/>
    <property type="match status" value="4"/>
</dbReference>
<dbReference type="InterPro" id="IPR003594">
    <property type="entry name" value="HATPase_dom"/>
</dbReference>
<dbReference type="Gene3D" id="1.25.40.10">
    <property type="entry name" value="Tetratricopeptide repeat domain"/>
    <property type="match status" value="2"/>
</dbReference>
<dbReference type="CDD" id="cd00082">
    <property type="entry name" value="HisKA"/>
    <property type="match status" value="1"/>
</dbReference>
<dbReference type="SMART" id="SM00387">
    <property type="entry name" value="HATPase_c"/>
    <property type="match status" value="1"/>
</dbReference>
<keyword evidence="12" id="KW-1185">Reference proteome</keyword>
<feature type="domain" description="Histidine kinase" evidence="10">
    <location>
        <begin position="417"/>
        <end position="633"/>
    </location>
</feature>
<evidence type="ECO:0000313" key="12">
    <source>
        <dbReference type="Proteomes" id="UP000251889"/>
    </source>
</evidence>
<dbReference type="InterPro" id="IPR036890">
    <property type="entry name" value="HATPase_C_sf"/>
</dbReference>
<keyword evidence="5" id="KW-0418">Kinase</keyword>
<dbReference type="InterPro" id="IPR019734">
    <property type="entry name" value="TPR_rpt"/>
</dbReference>
<dbReference type="PROSITE" id="PS50005">
    <property type="entry name" value="TPR"/>
    <property type="match status" value="2"/>
</dbReference>
<dbReference type="InterPro" id="IPR004358">
    <property type="entry name" value="Sig_transdc_His_kin-like_C"/>
</dbReference>
<dbReference type="SUPFAM" id="SSF55874">
    <property type="entry name" value="ATPase domain of HSP90 chaperone/DNA topoisomerase II/histidine kinase"/>
    <property type="match status" value="1"/>
</dbReference>
<evidence type="ECO:0000256" key="6">
    <source>
        <dbReference type="ARBA" id="ARBA00023012"/>
    </source>
</evidence>
<evidence type="ECO:0000256" key="9">
    <source>
        <dbReference type="SAM" id="Phobius"/>
    </source>
</evidence>
<dbReference type="GO" id="GO:0000155">
    <property type="term" value="F:phosphorelay sensor kinase activity"/>
    <property type="evidence" value="ECO:0007669"/>
    <property type="project" value="InterPro"/>
</dbReference>
<dbReference type="RefSeq" id="WP_112746604.1">
    <property type="nucleotide sequence ID" value="NZ_QMFY01000003.1"/>
</dbReference>
<evidence type="ECO:0000256" key="4">
    <source>
        <dbReference type="ARBA" id="ARBA00022679"/>
    </source>
</evidence>
<evidence type="ECO:0000259" key="10">
    <source>
        <dbReference type="PROSITE" id="PS50109"/>
    </source>
</evidence>
<dbReference type="Pfam" id="PF13374">
    <property type="entry name" value="TPR_10"/>
    <property type="match status" value="1"/>
</dbReference>
<dbReference type="SUPFAM" id="SSF48452">
    <property type="entry name" value="TPR-like"/>
    <property type="match status" value="1"/>
</dbReference>
<gene>
    <name evidence="11" type="ORF">DQQ10_09490</name>
</gene>
<proteinExistence type="predicted"/>
<dbReference type="Pfam" id="PF13424">
    <property type="entry name" value="TPR_12"/>
    <property type="match status" value="2"/>
</dbReference>
<dbReference type="InterPro" id="IPR003661">
    <property type="entry name" value="HisK_dim/P_dom"/>
</dbReference>
<dbReference type="InterPro" id="IPR050736">
    <property type="entry name" value="Sensor_HK_Regulatory"/>
</dbReference>
<dbReference type="OrthoDB" id="9810447at2"/>